<accession>A0ACC2P2M9</accession>
<comment type="caution">
    <text evidence="1">The sequence shown here is derived from an EMBL/GenBank/DDBJ whole genome shotgun (WGS) entry which is preliminary data.</text>
</comment>
<reference evidence="1" key="1">
    <citation type="submission" date="2023-04" db="EMBL/GenBank/DDBJ databases">
        <title>A chromosome-level genome assembly of the parasitoid wasp Eretmocerus hayati.</title>
        <authorList>
            <person name="Zhong Y."/>
            <person name="Liu S."/>
            <person name="Liu Y."/>
        </authorList>
    </citation>
    <scope>NUCLEOTIDE SEQUENCE</scope>
    <source>
        <strain evidence="1">ZJU_SS_LIU_2023</strain>
    </source>
</reference>
<dbReference type="Proteomes" id="UP001239111">
    <property type="component" value="Chromosome 2"/>
</dbReference>
<keyword evidence="2" id="KW-1185">Reference proteome</keyword>
<gene>
    <name evidence="1" type="ORF">QAD02_013602</name>
</gene>
<sequence>MPVKLDTGFAKADSTNLPKVDCFMVWAYIVSNKKYNAPEVKGVKATLSSRESYGDSAIGYVSVHRAGALCTVKGKVCPEHRCRDKDYTVILSVDEKNEMVKDLACVGDECKASEGGCKHCIAFLMWVNRRFESPSPTDVECYWKKSRLSRVGSSVRFIKLDDMKSQNVECIEHLEDNSTFLDKVKMRAEELQLDSQVSRYLFDLNERRVNRLSIHQLVYDFYEHTSALDFFEFAQARMCQD</sequence>
<dbReference type="EMBL" id="CM056742">
    <property type="protein sequence ID" value="KAJ8677815.1"/>
    <property type="molecule type" value="Genomic_DNA"/>
</dbReference>
<organism evidence="1 2">
    <name type="scientific">Eretmocerus hayati</name>
    <dbReference type="NCBI Taxonomy" id="131215"/>
    <lineage>
        <taxon>Eukaryota</taxon>
        <taxon>Metazoa</taxon>
        <taxon>Ecdysozoa</taxon>
        <taxon>Arthropoda</taxon>
        <taxon>Hexapoda</taxon>
        <taxon>Insecta</taxon>
        <taxon>Pterygota</taxon>
        <taxon>Neoptera</taxon>
        <taxon>Endopterygota</taxon>
        <taxon>Hymenoptera</taxon>
        <taxon>Apocrita</taxon>
        <taxon>Proctotrupomorpha</taxon>
        <taxon>Chalcidoidea</taxon>
        <taxon>Aphelinidae</taxon>
        <taxon>Aphelininae</taxon>
        <taxon>Eretmocerus</taxon>
    </lineage>
</organism>
<evidence type="ECO:0000313" key="2">
    <source>
        <dbReference type="Proteomes" id="UP001239111"/>
    </source>
</evidence>
<name>A0ACC2P2M9_9HYME</name>
<proteinExistence type="predicted"/>
<evidence type="ECO:0000313" key="1">
    <source>
        <dbReference type="EMBL" id="KAJ8677815.1"/>
    </source>
</evidence>
<protein>
    <submittedName>
        <fullName evidence="1">Uncharacterized protein</fullName>
    </submittedName>
</protein>